<dbReference type="Pfam" id="PF00497">
    <property type="entry name" value="SBP_bac_3"/>
    <property type="match status" value="1"/>
</dbReference>
<dbReference type="Gene3D" id="3.40.190.10">
    <property type="entry name" value="Periplasmic binding protein-like II"/>
    <property type="match status" value="2"/>
</dbReference>
<keyword evidence="1" id="KW-0732">Signal</keyword>
<keyword evidence="4" id="KW-1185">Reference proteome</keyword>
<dbReference type="InterPro" id="IPR001638">
    <property type="entry name" value="Solute-binding_3/MltF_N"/>
</dbReference>
<dbReference type="PROSITE" id="PS51257">
    <property type="entry name" value="PROKAR_LIPOPROTEIN"/>
    <property type="match status" value="1"/>
</dbReference>
<feature type="domain" description="Solute-binding protein family 3/N-terminal" evidence="2">
    <location>
        <begin position="47"/>
        <end position="273"/>
    </location>
</feature>
<evidence type="ECO:0000313" key="3">
    <source>
        <dbReference type="EMBL" id="XFO72209.1"/>
    </source>
</evidence>
<reference evidence="3" key="1">
    <citation type="submission" date="2024-05" db="EMBL/GenBank/DDBJ databases">
        <title>Isolation and characterization of Sporomusa carbonis sp. nov., a carboxydotrophic hydrogenogen in the genus of Sporomusa isolated from a charcoal burning pile.</title>
        <authorList>
            <person name="Boeer T."/>
            <person name="Rosenbaum F."/>
            <person name="Eysell L."/>
            <person name="Mueller V."/>
            <person name="Daniel R."/>
            <person name="Poehlein A."/>
        </authorList>
    </citation>
    <scope>NUCLEOTIDE SEQUENCE [LARGE SCALE GENOMIC DNA]</scope>
    <source>
        <strain evidence="3">DSM 3132</strain>
    </source>
</reference>
<name>A0ABZ3J2C6_SPOA4</name>
<organism evidence="3 4">
    <name type="scientific">Sporomusa acidovorans (strain ATCC 49682 / DSM 3132 / Mol)</name>
    <dbReference type="NCBI Taxonomy" id="1123286"/>
    <lineage>
        <taxon>Bacteria</taxon>
        <taxon>Bacillati</taxon>
        <taxon>Bacillota</taxon>
        <taxon>Negativicutes</taxon>
        <taxon>Selenomonadales</taxon>
        <taxon>Sporomusaceae</taxon>
        <taxon>Sporomusa</taxon>
    </lineage>
</organism>
<evidence type="ECO:0000313" key="4">
    <source>
        <dbReference type="Proteomes" id="UP000216052"/>
    </source>
</evidence>
<evidence type="ECO:0000256" key="1">
    <source>
        <dbReference type="ARBA" id="ARBA00022729"/>
    </source>
</evidence>
<dbReference type="SUPFAM" id="SSF53850">
    <property type="entry name" value="Periplasmic binding protein-like II"/>
    <property type="match status" value="1"/>
</dbReference>
<dbReference type="Proteomes" id="UP000216052">
    <property type="component" value="Chromosome"/>
</dbReference>
<dbReference type="EMBL" id="CP155571">
    <property type="protein sequence ID" value="XFO72209.1"/>
    <property type="molecule type" value="Genomic_DNA"/>
</dbReference>
<evidence type="ECO:0000259" key="2">
    <source>
        <dbReference type="SMART" id="SM00062"/>
    </source>
</evidence>
<sequence>MYYGIEREIMKKILLVLLSICVIFGTAACGNNGKTSVTQGKSSVPTEIIVAAGSSSVPNSYIENGIHKGHEVDIWNAISEKTGLKVKFVTGEFNTLFGYLDSGKADTVGNTITLNAKRKEKYDFSEPYAYIPEKLVVHSDRTDIKKLKDIAGMTCGFSSGSNGGNLFQQIAKAQDIKINLVTFDSSELLNEAFRQGKVDVMIFAGAEAAYKINNKVLDARMVEEDISVGAKAYPFVKGNAKSEELNKLVTKAIKEMQQDGTLEKIYSKWYGMDFSKKPANTKLAD</sequence>
<protein>
    <submittedName>
        <fullName evidence="3">Amino-acid-binding protein YxeM</fullName>
    </submittedName>
</protein>
<gene>
    <name evidence="3" type="primary">yxeM</name>
    <name evidence="3" type="ORF">SPACI_022550</name>
</gene>
<dbReference type="SMART" id="SM00062">
    <property type="entry name" value="PBPb"/>
    <property type="match status" value="1"/>
</dbReference>
<proteinExistence type="predicted"/>
<accession>A0ABZ3J2C6</accession>
<dbReference type="PANTHER" id="PTHR35936">
    <property type="entry name" value="MEMBRANE-BOUND LYTIC MUREIN TRANSGLYCOSYLASE F"/>
    <property type="match status" value="1"/>
</dbReference>
<dbReference type="PANTHER" id="PTHR35936:SF19">
    <property type="entry name" value="AMINO-ACID-BINDING PROTEIN YXEM-RELATED"/>
    <property type="match status" value="1"/>
</dbReference>